<dbReference type="OrthoDB" id="4244824at2"/>
<keyword evidence="1" id="KW-0472">Membrane</keyword>
<evidence type="ECO:0000256" key="1">
    <source>
        <dbReference type="SAM" id="Phobius"/>
    </source>
</evidence>
<dbReference type="Proteomes" id="UP000254701">
    <property type="component" value="Unassembled WGS sequence"/>
</dbReference>
<feature type="transmembrane region" description="Helical" evidence="1">
    <location>
        <begin position="73"/>
        <end position="91"/>
    </location>
</feature>
<evidence type="ECO:0000313" key="2">
    <source>
        <dbReference type="EMBL" id="SUU87609.1"/>
    </source>
</evidence>
<reference evidence="2 3" key="1">
    <citation type="submission" date="2018-06" db="EMBL/GenBank/DDBJ databases">
        <authorList>
            <consortium name="Pathogen Informatics"/>
            <person name="Doyle S."/>
        </authorList>
    </citation>
    <scope>NUCLEOTIDE SEQUENCE [LARGE SCALE GENOMIC DNA]</scope>
    <source>
        <strain evidence="2 3">NCTC10684</strain>
    </source>
</reference>
<dbReference type="RefSeq" id="WP_115730087.1">
    <property type="nucleotide sequence ID" value="NZ_BAAAVY010000006.1"/>
</dbReference>
<keyword evidence="1" id="KW-0812">Transmembrane</keyword>
<dbReference type="InterPro" id="IPR006750">
    <property type="entry name" value="YdcZ"/>
</dbReference>
<accession>A0A380WF05</accession>
<dbReference type="PANTHER" id="PTHR34821:SF2">
    <property type="entry name" value="INNER MEMBRANE PROTEIN YDCZ"/>
    <property type="match status" value="1"/>
</dbReference>
<feature type="transmembrane region" description="Helical" evidence="1">
    <location>
        <begin position="97"/>
        <end position="119"/>
    </location>
</feature>
<dbReference type="EMBL" id="UFSM01000001">
    <property type="protein sequence ID" value="SUU87609.1"/>
    <property type="molecule type" value="Genomic_DNA"/>
</dbReference>
<protein>
    <submittedName>
        <fullName evidence="2">Uncharacterized protein conserved in bacteria</fullName>
    </submittedName>
</protein>
<dbReference type="PANTHER" id="PTHR34821">
    <property type="entry name" value="INNER MEMBRANE PROTEIN YDCZ"/>
    <property type="match status" value="1"/>
</dbReference>
<name>A0A380WF05_AMIAI</name>
<organism evidence="2 3">
    <name type="scientific">Aminobacter aminovorans</name>
    <name type="common">Chelatobacter heintzii</name>
    <dbReference type="NCBI Taxonomy" id="83263"/>
    <lineage>
        <taxon>Bacteria</taxon>
        <taxon>Pseudomonadati</taxon>
        <taxon>Pseudomonadota</taxon>
        <taxon>Alphaproteobacteria</taxon>
        <taxon>Hyphomicrobiales</taxon>
        <taxon>Phyllobacteriaceae</taxon>
        <taxon>Aminobacter</taxon>
    </lineage>
</organism>
<dbReference type="PROSITE" id="PS51257">
    <property type="entry name" value="PROKAR_LIPOPROTEIN"/>
    <property type="match status" value="1"/>
</dbReference>
<keyword evidence="1" id="KW-1133">Transmembrane helix</keyword>
<gene>
    <name evidence="2" type="ORF">NCTC10684_00810</name>
</gene>
<feature type="transmembrane region" description="Helical" evidence="1">
    <location>
        <begin position="39"/>
        <end position="61"/>
    </location>
</feature>
<sequence>MTGRSADWLSALASGALLAVMIACNGLLARHSAPVFASWVAHGTGAAAAMLLVAGGSRIFRHREARPQQKAPAWAYLGGVPGALTVVLAAITTNGPLALSGTIAFMLVGQVVFGMAMDYAGLFGVAKRRFAATDVAVVALVLGGSLLLVAGGR</sequence>
<dbReference type="Pfam" id="PF04657">
    <property type="entry name" value="DMT_YdcZ"/>
    <property type="match status" value="1"/>
</dbReference>
<evidence type="ECO:0000313" key="3">
    <source>
        <dbReference type="Proteomes" id="UP000254701"/>
    </source>
</evidence>
<dbReference type="GO" id="GO:0005886">
    <property type="term" value="C:plasma membrane"/>
    <property type="evidence" value="ECO:0007669"/>
    <property type="project" value="TreeGrafter"/>
</dbReference>
<feature type="transmembrane region" description="Helical" evidence="1">
    <location>
        <begin position="131"/>
        <end position="150"/>
    </location>
</feature>
<dbReference type="AlphaFoldDB" id="A0A380WF05"/>
<proteinExistence type="predicted"/>